<evidence type="ECO:0000313" key="2">
    <source>
        <dbReference type="Proteomes" id="UP000183945"/>
    </source>
</evidence>
<dbReference type="Gene3D" id="1.20.1260.10">
    <property type="match status" value="1"/>
</dbReference>
<reference evidence="2" key="1">
    <citation type="submission" date="2016-11" db="EMBL/GenBank/DDBJ databases">
        <authorList>
            <person name="Varghese N."/>
            <person name="Submissions S."/>
        </authorList>
    </citation>
    <scope>NUCLEOTIDE SEQUENCE [LARGE SCALE GENOMIC DNA]</scope>
    <source>
        <strain evidence="2">DSM 24579</strain>
    </source>
</reference>
<proteinExistence type="predicted"/>
<organism evidence="1 2">
    <name type="scientific">Salegentibacter echinorum</name>
    <dbReference type="NCBI Taxonomy" id="1073325"/>
    <lineage>
        <taxon>Bacteria</taxon>
        <taxon>Pseudomonadati</taxon>
        <taxon>Bacteroidota</taxon>
        <taxon>Flavobacteriia</taxon>
        <taxon>Flavobacteriales</taxon>
        <taxon>Flavobacteriaceae</taxon>
        <taxon>Salegentibacter</taxon>
    </lineage>
</organism>
<dbReference type="InterPro" id="IPR012347">
    <property type="entry name" value="Ferritin-like"/>
</dbReference>
<dbReference type="AlphaFoldDB" id="A0A1M5CT91"/>
<dbReference type="Proteomes" id="UP000183945">
    <property type="component" value="Unassembled WGS sequence"/>
</dbReference>
<protein>
    <submittedName>
        <fullName evidence="1">Uncharacterized protein</fullName>
    </submittedName>
</protein>
<gene>
    <name evidence="1" type="ORF">SAMN05444483_101660</name>
</gene>
<dbReference type="RefSeq" id="WP_072876608.1">
    <property type="nucleotide sequence ID" value="NZ_FQVT01000001.1"/>
</dbReference>
<dbReference type="EMBL" id="FQVT01000001">
    <property type="protein sequence ID" value="SHF57978.1"/>
    <property type="molecule type" value="Genomic_DNA"/>
</dbReference>
<keyword evidence="2" id="KW-1185">Reference proteome</keyword>
<sequence>METRTQDMDLQILKKLYFSNCEDAAFYKNSSTFIRRIFFKRFFQRLRNQKQSFKKTLKVLILEKIQEPSEIIDYRIKKNNKSSSCFHYFNYPRNKNRVIKECHRKELKALAAYQMAINKLKDKKLKAALEEHLQEIKLVVREMNVMGVIRFFV</sequence>
<evidence type="ECO:0000313" key="1">
    <source>
        <dbReference type="EMBL" id="SHF57978.1"/>
    </source>
</evidence>
<name>A0A1M5CT91_SALEC</name>
<accession>A0A1M5CT91</accession>